<keyword evidence="1" id="KW-0732">Signal</keyword>
<proteinExistence type="predicted"/>
<accession>A0ABQ2XQY6</accession>
<gene>
    <name evidence="2" type="ORF">GCM10010383_68210</name>
</gene>
<comment type="caution">
    <text evidence="2">The sequence shown here is derived from an EMBL/GenBank/DDBJ whole genome shotgun (WGS) entry which is preliminary data.</text>
</comment>
<evidence type="ECO:0000256" key="1">
    <source>
        <dbReference type="SAM" id="SignalP"/>
    </source>
</evidence>
<name>A0ABQ2XQY6_9ACTN</name>
<organism evidence="2 3">
    <name type="scientific">Streptomyces lomondensis</name>
    <dbReference type="NCBI Taxonomy" id="68229"/>
    <lineage>
        <taxon>Bacteria</taxon>
        <taxon>Bacillati</taxon>
        <taxon>Actinomycetota</taxon>
        <taxon>Actinomycetes</taxon>
        <taxon>Kitasatosporales</taxon>
        <taxon>Streptomycetaceae</taxon>
        <taxon>Streptomyces</taxon>
    </lineage>
</organism>
<sequence>MAAAAACAAGSLLVFAAPAEAATSKNIMLTSVPAGTGSVHLSWAPGWTWVGEPLGCFRVQAGRDTSTGRWVQDGVVTVHSFSDSTCSDHAWRTTAHRELGGNHSNWWVDVP</sequence>
<feature type="chain" id="PRO_5047400247" evidence="1">
    <location>
        <begin position="22"/>
        <end position="111"/>
    </location>
</feature>
<dbReference type="EMBL" id="BMWC01000013">
    <property type="protein sequence ID" value="GGX27870.1"/>
    <property type="molecule type" value="Genomic_DNA"/>
</dbReference>
<dbReference type="Proteomes" id="UP000617743">
    <property type="component" value="Unassembled WGS sequence"/>
</dbReference>
<feature type="signal peptide" evidence="1">
    <location>
        <begin position="1"/>
        <end position="21"/>
    </location>
</feature>
<reference evidence="3" key="1">
    <citation type="journal article" date="2019" name="Int. J. Syst. Evol. Microbiol.">
        <title>The Global Catalogue of Microorganisms (GCM) 10K type strain sequencing project: providing services to taxonomists for standard genome sequencing and annotation.</title>
        <authorList>
            <consortium name="The Broad Institute Genomics Platform"/>
            <consortium name="The Broad Institute Genome Sequencing Center for Infectious Disease"/>
            <person name="Wu L."/>
            <person name="Ma J."/>
        </authorList>
    </citation>
    <scope>NUCLEOTIDE SEQUENCE [LARGE SCALE GENOMIC DNA]</scope>
    <source>
        <strain evidence="3">JCM 4866</strain>
    </source>
</reference>
<keyword evidence="3" id="KW-1185">Reference proteome</keyword>
<protein>
    <submittedName>
        <fullName evidence="2">Uncharacterized protein</fullName>
    </submittedName>
</protein>
<evidence type="ECO:0000313" key="2">
    <source>
        <dbReference type="EMBL" id="GGX27870.1"/>
    </source>
</evidence>
<evidence type="ECO:0000313" key="3">
    <source>
        <dbReference type="Proteomes" id="UP000617743"/>
    </source>
</evidence>